<feature type="chain" id="PRO_5007050818" evidence="1">
    <location>
        <begin position="17"/>
        <end position="99"/>
    </location>
</feature>
<name>A0A0X3NZ50_SCHSO</name>
<gene>
    <name evidence="2" type="ORF">TR153270</name>
</gene>
<reference evidence="2" key="1">
    <citation type="submission" date="2016-01" db="EMBL/GenBank/DDBJ databases">
        <title>Reference transcriptome for the parasite Schistocephalus solidus: insights into the molecular evolution of parasitism.</title>
        <authorList>
            <person name="Hebert F.O."/>
            <person name="Grambauer S."/>
            <person name="Barber I."/>
            <person name="Landry C.R."/>
            <person name="Aubin-Horth N."/>
        </authorList>
    </citation>
    <scope>NUCLEOTIDE SEQUENCE</scope>
</reference>
<organism evidence="2">
    <name type="scientific">Schistocephalus solidus</name>
    <name type="common">Tapeworm</name>
    <dbReference type="NCBI Taxonomy" id="70667"/>
    <lineage>
        <taxon>Eukaryota</taxon>
        <taxon>Metazoa</taxon>
        <taxon>Spiralia</taxon>
        <taxon>Lophotrochozoa</taxon>
        <taxon>Platyhelminthes</taxon>
        <taxon>Cestoda</taxon>
        <taxon>Eucestoda</taxon>
        <taxon>Diphyllobothriidea</taxon>
        <taxon>Diphyllobothriidae</taxon>
        <taxon>Schistocephalus</taxon>
    </lineage>
</organism>
<sequence length="99" mass="11511">MKIIQLILNTIFHTKAAVFSFAGCYYPTFILKSTACILPCYLGLENECYILAIRQIHIPLQRSLLMVIPYCNRYWIMLYTFISSMLYDTSNRVTIAKIS</sequence>
<keyword evidence="1" id="KW-0732">Signal</keyword>
<dbReference type="AlphaFoldDB" id="A0A0X3NZ50"/>
<evidence type="ECO:0000256" key="1">
    <source>
        <dbReference type="SAM" id="SignalP"/>
    </source>
</evidence>
<dbReference type="EMBL" id="GEEE01018181">
    <property type="protein sequence ID" value="JAP45044.1"/>
    <property type="molecule type" value="Transcribed_RNA"/>
</dbReference>
<proteinExistence type="predicted"/>
<accession>A0A0X3NZ50</accession>
<evidence type="ECO:0000313" key="2">
    <source>
        <dbReference type="EMBL" id="JAP45044.1"/>
    </source>
</evidence>
<protein>
    <submittedName>
        <fullName evidence="2">Uncharacterized protein</fullName>
    </submittedName>
</protein>
<feature type="signal peptide" evidence="1">
    <location>
        <begin position="1"/>
        <end position="16"/>
    </location>
</feature>